<dbReference type="RefSeq" id="WP_192910849.1">
    <property type="nucleotide sequence ID" value="NZ_CP062789.1"/>
</dbReference>
<protein>
    <submittedName>
        <fullName evidence="1">Uncharacterized protein</fullName>
    </submittedName>
</protein>
<accession>A0A7L9IY84</accession>
<dbReference type="AlphaFoldDB" id="A0A7L9IY84"/>
<gene>
    <name evidence="1" type="ORF">IGS73_14790</name>
</gene>
<organism evidence="1 2">
    <name type="scientific">Janibacter indicus</name>
    <dbReference type="NCBI Taxonomy" id="857417"/>
    <lineage>
        <taxon>Bacteria</taxon>
        <taxon>Bacillati</taxon>
        <taxon>Actinomycetota</taxon>
        <taxon>Actinomycetes</taxon>
        <taxon>Micrococcales</taxon>
        <taxon>Intrasporangiaceae</taxon>
        <taxon>Janibacter</taxon>
    </lineage>
</organism>
<dbReference type="EMBL" id="CP062789">
    <property type="protein sequence ID" value="QOK22336.1"/>
    <property type="molecule type" value="Genomic_DNA"/>
</dbReference>
<dbReference type="Proteomes" id="UP000593998">
    <property type="component" value="Chromosome"/>
</dbReference>
<reference evidence="1 2" key="1">
    <citation type="submission" date="2020-10" db="EMBL/GenBank/DDBJ databases">
        <title>Janibacter indicus TT2 genome sequence.</title>
        <authorList>
            <person name="Lee K."/>
            <person name="Ganzorig M."/>
        </authorList>
    </citation>
    <scope>NUCLEOTIDE SEQUENCE [LARGE SCALE GENOMIC DNA]</scope>
    <source>
        <strain evidence="1 2">TT2</strain>
    </source>
</reference>
<evidence type="ECO:0000313" key="1">
    <source>
        <dbReference type="EMBL" id="QOK22336.1"/>
    </source>
</evidence>
<proteinExistence type="predicted"/>
<name>A0A7L9IY84_9MICO</name>
<evidence type="ECO:0000313" key="2">
    <source>
        <dbReference type="Proteomes" id="UP000593998"/>
    </source>
</evidence>
<sequence>MREQTTTYWCDLCGWGGPLSRSEDFTTTNVKGIQIDLCAWCRDPGPLVWIECGGHTVTADEEAGWTCTCGASYARPRADPLTLEAVPDLLKATASMHAEGRGVDRLP</sequence>